<comment type="similarity">
    <text evidence="1">Belongs to the peptidase S33 family.</text>
</comment>
<dbReference type="SUPFAM" id="SSF53474">
    <property type="entry name" value="alpha/beta-Hydrolases"/>
    <property type="match status" value="1"/>
</dbReference>
<evidence type="ECO:0000313" key="7">
    <source>
        <dbReference type="EMBL" id="MBB5833558.1"/>
    </source>
</evidence>
<dbReference type="Gene3D" id="3.40.50.1820">
    <property type="entry name" value="alpha/beta hydrolase"/>
    <property type="match status" value="1"/>
</dbReference>
<dbReference type="GO" id="GO:0016787">
    <property type="term" value="F:hydrolase activity"/>
    <property type="evidence" value="ECO:0007669"/>
    <property type="project" value="UniProtKB-KW"/>
</dbReference>
<reference evidence="7 8" key="1">
    <citation type="submission" date="2020-08" db="EMBL/GenBank/DDBJ databases">
        <title>Sequencing the genomes of 1000 actinobacteria strains.</title>
        <authorList>
            <person name="Klenk H.-P."/>
        </authorList>
    </citation>
    <scope>NUCLEOTIDE SEQUENCE [LARGE SCALE GENOMIC DNA]</scope>
    <source>
        <strain evidence="7 8">DSM 28967</strain>
    </source>
</reference>
<feature type="domain" description="AB hydrolase-1" evidence="5">
    <location>
        <begin position="92"/>
        <end position="240"/>
    </location>
</feature>
<feature type="signal peptide" evidence="4">
    <location>
        <begin position="1"/>
        <end position="23"/>
    </location>
</feature>
<evidence type="ECO:0000256" key="4">
    <source>
        <dbReference type="SAM" id="SignalP"/>
    </source>
</evidence>
<evidence type="ECO:0000259" key="5">
    <source>
        <dbReference type="Pfam" id="PF00561"/>
    </source>
</evidence>
<dbReference type="InterPro" id="IPR029058">
    <property type="entry name" value="AB_hydrolase_fold"/>
</dbReference>
<proteinExistence type="inferred from homology"/>
<evidence type="ECO:0000256" key="3">
    <source>
        <dbReference type="ARBA" id="ARBA00022801"/>
    </source>
</evidence>
<evidence type="ECO:0000313" key="8">
    <source>
        <dbReference type="Proteomes" id="UP000549971"/>
    </source>
</evidence>
<dbReference type="PANTHER" id="PTHR43248:SF29">
    <property type="entry name" value="TRIPEPTIDYL AMINOPEPTIDASE"/>
    <property type="match status" value="1"/>
</dbReference>
<sequence>MRPLVRRLGVVLGVAGLAVPAGAAAARTAERGPGVPVIAWGSCGTDPALAKFQCASVEVPTDYDRPRGATTTIALTRLPASGERIGSLFTNPGGPGGPGIPFVQQNALTTYTAEVRAKFDIIGFDPRGVGQSDPVTCFPTAAAENAATANLIAFPMNRAEVRQLTALNATIGRSCTKTSPERLAHYSTANVARDLDLLRQAVGDEKLNYIGYSYGSILGVTYAKLFPDTIRTLAIDGAWKPSSYYGSAANDAPLGVRLGQGKGAAEVFAQFKAECRKAGAAQCALAKLGDPGIVAERVLERLKTKPGELTMPDGTKVTITYATMVSIIFTELYEPAGWPGLAETLAELSGRRSARASATTTKLLAGKEHYSSIGGSLQPCVEAQQTGRPFAYEAIADAADKKSPHFGRLRAWVGQPCEFLPIRDTDAVRGPWTKLKTDAPVLVIGTRHDPATPYAGTRPYADLYRDAHLLTINGWGHTTIGKNACADAAITQYLVNLQRPADGATCAQNRRPFDLR</sequence>
<feature type="domain" description="Peptidase S33 tripeptidyl aminopeptidase-like C-terminal" evidence="6">
    <location>
        <begin position="404"/>
        <end position="506"/>
    </location>
</feature>
<organism evidence="7 8">
    <name type="scientific">Kribbella italica</name>
    <dbReference type="NCBI Taxonomy" id="1540520"/>
    <lineage>
        <taxon>Bacteria</taxon>
        <taxon>Bacillati</taxon>
        <taxon>Actinomycetota</taxon>
        <taxon>Actinomycetes</taxon>
        <taxon>Propionibacteriales</taxon>
        <taxon>Kribbellaceae</taxon>
        <taxon>Kribbella</taxon>
    </lineage>
</organism>
<accession>A0A7W9J0V4</accession>
<name>A0A7W9J0V4_9ACTN</name>
<keyword evidence="3" id="KW-0378">Hydrolase</keyword>
<dbReference type="EMBL" id="JACHMY010000001">
    <property type="protein sequence ID" value="MBB5833558.1"/>
    <property type="molecule type" value="Genomic_DNA"/>
</dbReference>
<keyword evidence="8" id="KW-1185">Reference proteome</keyword>
<evidence type="ECO:0000256" key="1">
    <source>
        <dbReference type="ARBA" id="ARBA00010088"/>
    </source>
</evidence>
<dbReference type="PANTHER" id="PTHR43248">
    <property type="entry name" value="2-SUCCINYL-6-HYDROXY-2,4-CYCLOHEXADIENE-1-CARBOXYLATE SYNTHASE"/>
    <property type="match status" value="1"/>
</dbReference>
<comment type="caution">
    <text evidence="7">The sequence shown here is derived from an EMBL/GenBank/DDBJ whole genome shotgun (WGS) entry which is preliminary data.</text>
</comment>
<dbReference type="Pfam" id="PF08386">
    <property type="entry name" value="Abhydrolase_4"/>
    <property type="match status" value="1"/>
</dbReference>
<gene>
    <name evidence="7" type="ORF">HDA39_000292</name>
</gene>
<dbReference type="Pfam" id="PF00561">
    <property type="entry name" value="Abhydrolase_1"/>
    <property type="match status" value="1"/>
</dbReference>
<dbReference type="RefSeq" id="WP_184793432.1">
    <property type="nucleotide sequence ID" value="NZ_JACHMY010000001.1"/>
</dbReference>
<dbReference type="InterPro" id="IPR000073">
    <property type="entry name" value="AB_hydrolase_1"/>
</dbReference>
<protein>
    <submittedName>
        <fullName evidence="7">Pimeloyl-ACP methyl ester carboxylesterase</fullName>
    </submittedName>
</protein>
<keyword evidence="2 4" id="KW-0732">Signal</keyword>
<evidence type="ECO:0000259" key="6">
    <source>
        <dbReference type="Pfam" id="PF08386"/>
    </source>
</evidence>
<evidence type="ECO:0000256" key="2">
    <source>
        <dbReference type="ARBA" id="ARBA00022729"/>
    </source>
</evidence>
<dbReference type="InterPro" id="IPR051601">
    <property type="entry name" value="Serine_prot/Carboxylest_S33"/>
</dbReference>
<feature type="chain" id="PRO_5030878733" evidence="4">
    <location>
        <begin position="24"/>
        <end position="516"/>
    </location>
</feature>
<dbReference type="Proteomes" id="UP000549971">
    <property type="component" value="Unassembled WGS sequence"/>
</dbReference>
<dbReference type="AlphaFoldDB" id="A0A7W9J0V4"/>
<dbReference type="InterPro" id="IPR013595">
    <property type="entry name" value="Pept_S33_TAP-like_C"/>
</dbReference>